<keyword evidence="13" id="KW-1185">Reference proteome</keyword>
<dbReference type="GO" id="GO:0005249">
    <property type="term" value="F:voltage-gated potassium channel activity"/>
    <property type="evidence" value="ECO:0007669"/>
    <property type="project" value="InterPro"/>
</dbReference>
<proteinExistence type="predicted"/>
<keyword evidence="4" id="KW-0633">Potassium transport</keyword>
<evidence type="ECO:0000313" key="12">
    <source>
        <dbReference type="EMBL" id="EOB08297.1"/>
    </source>
</evidence>
<protein>
    <submittedName>
        <fullName evidence="12">Potassium voltage-gated channel subfamily KQT member 1</fullName>
    </submittedName>
</protein>
<gene>
    <name evidence="12" type="ORF">Anapl_01509</name>
</gene>
<evidence type="ECO:0000256" key="3">
    <source>
        <dbReference type="ARBA" id="ARBA00022475"/>
    </source>
</evidence>
<feature type="domain" description="Potassium channel voltage dependent KCNQ C-terminal" evidence="11">
    <location>
        <begin position="44"/>
        <end position="106"/>
    </location>
</feature>
<keyword evidence="3" id="KW-0472">Membrane</keyword>
<dbReference type="Pfam" id="PF03520">
    <property type="entry name" value="KCNQ_channel"/>
    <property type="match status" value="1"/>
</dbReference>
<keyword evidence="5" id="KW-0631">Potassium channel</keyword>
<keyword evidence="3" id="KW-1003">Cell membrane</keyword>
<comment type="catalytic activity">
    <reaction evidence="10">
        <text>K(+)(in) = K(+)(out)</text>
        <dbReference type="Rhea" id="RHEA:29463"/>
        <dbReference type="ChEBI" id="CHEBI:29103"/>
    </reaction>
</comment>
<name>R0KE43_ANAPL</name>
<dbReference type="Gene3D" id="6.10.140.1910">
    <property type="match status" value="1"/>
</dbReference>
<dbReference type="InterPro" id="IPR013821">
    <property type="entry name" value="K_chnl_volt-dep_KCNQ_C"/>
</dbReference>
<keyword evidence="6" id="KW-0851">Voltage-gated channel</keyword>
<keyword evidence="7" id="KW-0630">Potassium</keyword>
<keyword evidence="9" id="KW-0407">Ion channel</keyword>
<evidence type="ECO:0000256" key="2">
    <source>
        <dbReference type="ARBA" id="ARBA00022448"/>
    </source>
</evidence>
<dbReference type="PANTHER" id="PTHR47735:SF13">
    <property type="entry name" value="POTASSIUM VOLTAGE-GATED CHANNEL SUBFAMILY KQT MEMBER 1 ISOFORM X1"/>
    <property type="match status" value="1"/>
</dbReference>
<evidence type="ECO:0000256" key="4">
    <source>
        <dbReference type="ARBA" id="ARBA00022538"/>
    </source>
</evidence>
<evidence type="ECO:0000256" key="8">
    <source>
        <dbReference type="ARBA" id="ARBA00023065"/>
    </source>
</evidence>
<sequence>MNEGREQELQMYGEKHALEGAEIQPSRTACCKLGVRFAKELSAGMLSMRLTEAHRTAVKVIRRMQYFVARRKFQQARKPYDVRDVIEQYSQGHLNMMVRIKELQRREPDCQSCLWPLLLVQLRMPSTEAVINAAEVQESTQKLGFDFSAVFWQVLVKHVLANVSGTCCSLSRPGGENWVTSLREMWASLHPLALRTDLMVTECPNCEASLMPIPLAFSTENLNPPSSFLNNPTVSADVTVQPTLHSSFSKEGGGRDHKQPLQTAELPSDNVFQAAKRFYHTTTLVPLLTVHM</sequence>
<evidence type="ECO:0000256" key="7">
    <source>
        <dbReference type="ARBA" id="ARBA00022958"/>
    </source>
</evidence>
<comment type="subcellular location">
    <subcellularLocation>
        <location evidence="1">Cell membrane</location>
        <topology evidence="1">Multi-pass membrane protein</topology>
    </subcellularLocation>
</comment>
<dbReference type="AlphaFoldDB" id="R0KE43"/>
<reference evidence="13" key="1">
    <citation type="journal article" date="2013" name="Nat. Genet.">
        <title>The duck genome and transcriptome provide insight into an avian influenza virus reservoir species.</title>
        <authorList>
            <person name="Huang Y."/>
            <person name="Li Y."/>
            <person name="Burt D.W."/>
            <person name="Chen H."/>
            <person name="Zhang Y."/>
            <person name="Qian W."/>
            <person name="Kim H."/>
            <person name="Gan S."/>
            <person name="Zhao Y."/>
            <person name="Li J."/>
            <person name="Yi K."/>
            <person name="Feng H."/>
            <person name="Zhu P."/>
            <person name="Li B."/>
            <person name="Liu Q."/>
            <person name="Fairley S."/>
            <person name="Magor K.E."/>
            <person name="Du Z."/>
            <person name="Hu X."/>
            <person name="Goodman L."/>
            <person name="Tafer H."/>
            <person name="Vignal A."/>
            <person name="Lee T."/>
            <person name="Kim K.W."/>
            <person name="Sheng Z."/>
            <person name="An Y."/>
            <person name="Searle S."/>
            <person name="Herrero J."/>
            <person name="Groenen M.A."/>
            <person name="Crooijmans R.P."/>
            <person name="Faraut T."/>
            <person name="Cai Q."/>
            <person name="Webster R.G."/>
            <person name="Aldridge J.R."/>
            <person name="Warren W.C."/>
            <person name="Bartschat S."/>
            <person name="Kehr S."/>
            <person name="Marz M."/>
            <person name="Stadler P.F."/>
            <person name="Smith J."/>
            <person name="Kraus R.H."/>
            <person name="Zhao Y."/>
            <person name="Ren L."/>
            <person name="Fei J."/>
            <person name="Morisson M."/>
            <person name="Kaiser P."/>
            <person name="Griffin D.K."/>
            <person name="Rao M."/>
            <person name="Pitel F."/>
            <person name="Wang J."/>
            <person name="Li N."/>
        </authorList>
    </citation>
    <scope>NUCLEOTIDE SEQUENCE [LARGE SCALE GENOMIC DNA]</scope>
</reference>
<dbReference type="InterPro" id="IPR003937">
    <property type="entry name" value="K_chnl_volt-dep_KCNQ"/>
</dbReference>
<dbReference type="EMBL" id="KB742459">
    <property type="protein sequence ID" value="EOB08297.1"/>
    <property type="molecule type" value="Genomic_DNA"/>
</dbReference>
<evidence type="ECO:0000256" key="6">
    <source>
        <dbReference type="ARBA" id="ARBA00022882"/>
    </source>
</evidence>
<evidence type="ECO:0000256" key="5">
    <source>
        <dbReference type="ARBA" id="ARBA00022826"/>
    </source>
</evidence>
<keyword evidence="2" id="KW-0813">Transport</keyword>
<evidence type="ECO:0000256" key="1">
    <source>
        <dbReference type="ARBA" id="ARBA00004651"/>
    </source>
</evidence>
<dbReference type="Proteomes" id="UP000296049">
    <property type="component" value="Unassembled WGS sequence"/>
</dbReference>
<keyword evidence="8" id="KW-0406">Ion transport</keyword>
<organism evidence="12 13">
    <name type="scientific">Anas platyrhynchos</name>
    <name type="common">Mallard</name>
    <name type="synonym">Anas boschas</name>
    <dbReference type="NCBI Taxonomy" id="8839"/>
    <lineage>
        <taxon>Eukaryota</taxon>
        <taxon>Metazoa</taxon>
        <taxon>Chordata</taxon>
        <taxon>Craniata</taxon>
        <taxon>Vertebrata</taxon>
        <taxon>Euteleostomi</taxon>
        <taxon>Archelosauria</taxon>
        <taxon>Archosauria</taxon>
        <taxon>Dinosauria</taxon>
        <taxon>Saurischia</taxon>
        <taxon>Theropoda</taxon>
        <taxon>Coelurosauria</taxon>
        <taxon>Aves</taxon>
        <taxon>Neognathae</taxon>
        <taxon>Galloanserae</taxon>
        <taxon>Anseriformes</taxon>
        <taxon>Anatidae</taxon>
        <taxon>Anatinae</taxon>
        <taxon>Anas</taxon>
    </lineage>
</organism>
<evidence type="ECO:0000256" key="10">
    <source>
        <dbReference type="ARBA" id="ARBA00034430"/>
    </source>
</evidence>
<evidence type="ECO:0000259" key="11">
    <source>
        <dbReference type="Pfam" id="PF03520"/>
    </source>
</evidence>
<evidence type="ECO:0000256" key="9">
    <source>
        <dbReference type="ARBA" id="ARBA00023303"/>
    </source>
</evidence>
<dbReference type="GO" id="GO:0008076">
    <property type="term" value="C:voltage-gated potassium channel complex"/>
    <property type="evidence" value="ECO:0007669"/>
    <property type="project" value="TreeGrafter"/>
</dbReference>
<accession>R0KE43</accession>
<evidence type="ECO:0000313" key="13">
    <source>
        <dbReference type="Proteomes" id="UP000296049"/>
    </source>
</evidence>
<dbReference type="PANTHER" id="PTHR47735">
    <property type="entry name" value="POTASSIUM VOLTAGE-GATED CHANNEL SUBFAMILY KQT MEMBER 4"/>
    <property type="match status" value="1"/>
</dbReference>